<evidence type="ECO:0000313" key="2">
    <source>
        <dbReference type="Proteomes" id="UP000006038"/>
    </source>
</evidence>
<protein>
    <submittedName>
        <fullName evidence="1">Uncharacterized protein</fullName>
    </submittedName>
</protein>
<dbReference type="HOGENOM" id="CLU_2376220_0_0_1"/>
<dbReference type="Proteomes" id="UP000006038">
    <property type="component" value="Chromosome 5"/>
</dbReference>
<evidence type="ECO:0000313" key="1">
    <source>
        <dbReference type="EnsemblPlants" id="OB05G17140.1"/>
    </source>
</evidence>
<sequence length="95" mass="10278">MLPTTTTPIDVKAGIGGGQGFVAHFLPLLSHGCHCHPPVPRYVSTAAFPNSTSFHFPGEFVATSFQMSLLGDVLQELISLDLPQPHPHYRQISLV</sequence>
<dbReference type="EnsemblPlants" id="OB05G17140.1">
    <property type="protein sequence ID" value="OB05G17140.1"/>
    <property type="gene ID" value="OB05G17140"/>
</dbReference>
<reference evidence="1" key="1">
    <citation type="journal article" date="2013" name="Nat. Commun.">
        <title>Whole-genome sequencing of Oryza brachyantha reveals mechanisms underlying Oryza genome evolution.</title>
        <authorList>
            <person name="Chen J."/>
            <person name="Huang Q."/>
            <person name="Gao D."/>
            <person name="Wang J."/>
            <person name="Lang Y."/>
            <person name="Liu T."/>
            <person name="Li B."/>
            <person name="Bai Z."/>
            <person name="Luis Goicoechea J."/>
            <person name="Liang C."/>
            <person name="Chen C."/>
            <person name="Zhang W."/>
            <person name="Sun S."/>
            <person name="Liao Y."/>
            <person name="Zhang X."/>
            <person name="Yang L."/>
            <person name="Song C."/>
            <person name="Wang M."/>
            <person name="Shi J."/>
            <person name="Liu G."/>
            <person name="Liu J."/>
            <person name="Zhou H."/>
            <person name="Zhou W."/>
            <person name="Yu Q."/>
            <person name="An N."/>
            <person name="Chen Y."/>
            <person name="Cai Q."/>
            <person name="Wang B."/>
            <person name="Liu B."/>
            <person name="Min J."/>
            <person name="Huang Y."/>
            <person name="Wu H."/>
            <person name="Li Z."/>
            <person name="Zhang Y."/>
            <person name="Yin Y."/>
            <person name="Song W."/>
            <person name="Jiang J."/>
            <person name="Jackson S.A."/>
            <person name="Wing R.A."/>
            <person name="Wang J."/>
            <person name="Chen M."/>
        </authorList>
    </citation>
    <scope>NUCLEOTIDE SEQUENCE [LARGE SCALE GENOMIC DNA]</scope>
    <source>
        <strain evidence="1">cv. IRGC 101232</strain>
    </source>
</reference>
<dbReference type="AlphaFoldDB" id="J3M540"/>
<dbReference type="Gramene" id="OB05G17140.1">
    <property type="protein sequence ID" value="OB05G17140.1"/>
    <property type="gene ID" value="OB05G17140"/>
</dbReference>
<name>J3M540_ORYBR</name>
<keyword evidence="2" id="KW-1185">Reference proteome</keyword>
<proteinExistence type="predicted"/>
<reference evidence="1" key="2">
    <citation type="submission" date="2013-04" db="UniProtKB">
        <authorList>
            <consortium name="EnsemblPlants"/>
        </authorList>
    </citation>
    <scope>IDENTIFICATION</scope>
</reference>
<organism evidence="1">
    <name type="scientific">Oryza brachyantha</name>
    <name type="common">malo sina</name>
    <dbReference type="NCBI Taxonomy" id="4533"/>
    <lineage>
        <taxon>Eukaryota</taxon>
        <taxon>Viridiplantae</taxon>
        <taxon>Streptophyta</taxon>
        <taxon>Embryophyta</taxon>
        <taxon>Tracheophyta</taxon>
        <taxon>Spermatophyta</taxon>
        <taxon>Magnoliopsida</taxon>
        <taxon>Liliopsida</taxon>
        <taxon>Poales</taxon>
        <taxon>Poaceae</taxon>
        <taxon>BOP clade</taxon>
        <taxon>Oryzoideae</taxon>
        <taxon>Oryzeae</taxon>
        <taxon>Oryzinae</taxon>
        <taxon>Oryza</taxon>
    </lineage>
</organism>
<accession>J3M540</accession>